<dbReference type="GO" id="GO:0061630">
    <property type="term" value="F:ubiquitin protein ligase activity"/>
    <property type="evidence" value="ECO:0007669"/>
    <property type="project" value="InterPro"/>
</dbReference>
<dbReference type="STRING" id="595528.A0A0D2WQV5"/>
<accession>A0A0D2WQV5</accession>
<evidence type="ECO:0000259" key="7">
    <source>
        <dbReference type="PROSITE" id="PS50897"/>
    </source>
</evidence>
<evidence type="ECO:0000256" key="5">
    <source>
        <dbReference type="ARBA" id="ARBA00022833"/>
    </source>
</evidence>
<evidence type="ECO:0000259" key="8">
    <source>
        <dbReference type="PROSITE" id="PS51867"/>
    </source>
</evidence>
<evidence type="ECO:0000256" key="4">
    <source>
        <dbReference type="ARBA" id="ARBA00022771"/>
    </source>
</evidence>
<dbReference type="OMA" id="LIRECKM"/>
<dbReference type="EMBL" id="KE346365">
    <property type="protein sequence ID" value="KJE93463.1"/>
    <property type="molecule type" value="Genomic_DNA"/>
</dbReference>
<evidence type="ECO:0000256" key="6">
    <source>
        <dbReference type="PROSITE-ProRule" id="PRU01215"/>
    </source>
</evidence>
<dbReference type="InterPro" id="IPR027370">
    <property type="entry name" value="Znf-RING_euk"/>
</dbReference>
<dbReference type="InterPro" id="IPR006595">
    <property type="entry name" value="CTLH_C"/>
</dbReference>
<dbReference type="PROSITE" id="PS50897">
    <property type="entry name" value="CTLH"/>
    <property type="match status" value="1"/>
</dbReference>
<dbReference type="AlphaFoldDB" id="A0A0D2WQV5"/>
<dbReference type="SUPFAM" id="SSF57850">
    <property type="entry name" value="RING/U-box"/>
    <property type="match status" value="1"/>
</dbReference>
<dbReference type="GO" id="GO:0008270">
    <property type="term" value="F:zinc ion binding"/>
    <property type="evidence" value="ECO:0007669"/>
    <property type="project" value="UniProtKB-KW"/>
</dbReference>
<organism evidence="9 10">
    <name type="scientific">Capsaspora owczarzaki (strain ATCC 30864)</name>
    <dbReference type="NCBI Taxonomy" id="595528"/>
    <lineage>
        <taxon>Eukaryota</taxon>
        <taxon>Filasterea</taxon>
        <taxon>Capsaspora</taxon>
    </lineage>
</organism>
<evidence type="ECO:0000313" key="9">
    <source>
        <dbReference type="EMBL" id="KJE93463.1"/>
    </source>
</evidence>
<dbReference type="InterPro" id="IPR045098">
    <property type="entry name" value="Fyv10_fam"/>
</dbReference>
<dbReference type="GO" id="GO:0005634">
    <property type="term" value="C:nucleus"/>
    <property type="evidence" value="ECO:0007669"/>
    <property type="project" value="TreeGrafter"/>
</dbReference>
<feature type="domain" description="CTLH" evidence="7">
    <location>
        <begin position="179"/>
        <end position="236"/>
    </location>
</feature>
<reference evidence="10" key="1">
    <citation type="submission" date="2011-02" db="EMBL/GenBank/DDBJ databases">
        <title>The Genome Sequence of Capsaspora owczarzaki ATCC 30864.</title>
        <authorList>
            <person name="Russ C."/>
            <person name="Cuomo C."/>
            <person name="Burger G."/>
            <person name="Gray M.W."/>
            <person name="Holland P.W.H."/>
            <person name="King N."/>
            <person name="Lang F.B.F."/>
            <person name="Roger A.J."/>
            <person name="Ruiz-Trillo I."/>
            <person name="Young S.K."/>
            <person name="Zeng Q."/>
            <person name="Gargeya S."/>
            <person name="Alvarado L."/>
            <person name="Berlin A."/>
            <person name="Chapman S.B."/>
            <person name="Chen Z."/>
            <person name="Freedman E."/>
            <person name="Gellesch M."/>
            <person name="Goldberg J."/>
            <person name="Griggs A."/>
            <person name="Gujja S."/>
            <person name="Heilman E."/>
            <person name="Heiman D."/>
            <person name="Howarth C."/>
            <person name="Mehta T."/>
            <person name="Neiman D."/>
            <person name="Pearson M."/>
            <person name="Roberts A."/>
            <person name="Saif S."/>
            <person name="Shea T."/>
            <person name="Shenoy N."/>
            <person name="Sisk P."/>
            <person name="Stolte C."/>
            <person name="Sykes S."/>
            <person name="White J."/>
            <person name="Yandava C."/>
            <person name="Haas B."/>
            <person name="Nusbaum C."/>
            <person name="Birren B."/>
        </authorList>
    </citation>
    <scope>NUCLEOTIDE SEQUENCE</scope>
    <source>
        <strain evidence="10">ATCC 30864</strain>
    </source>
</reference>
<dbReference type="CDD" id="cd16652">
    <property type="entry name" value="dRING_Rmd5p-like"/>
    <property type="match status" value="1"/>
</dbReference>
<dbReference type="GO" id="GO:0043161">
    <property type="term" value="P:proteasome-mediated ubiquitin-dependent protein catabolic process"/>
    <property type="evidence" value="ECO:0007669"/>
    <property type="project" value="InterPro"/>
</dbReference>
<evidence type="ECO:0000256" key="3">
    <source>
        <dbReference type="ARBA" id="ARBA00022723"/>
    </source>
</evidence>
<proteinExistence type="predicted"/>
<dbReference type="GO" id="GO:0034657">
    <property type="term" value="C:GID complex"/>
    <property type="evidence" value="ECO:0007669"/>
    <property type="project" value="TreeGrafter"/>
</dbReference>
<keyword evidence="5" id="KW-0862">Zinc</keyword>
<dbReference type="InterPro" id="IPR006594">
    <property type="entry name" value="LisH"/>
</dbReference>
<protein>
    <submittedName>
        <fullName evidence="9">Uncharacterized protein</fullName>
    </submittedName>
</protein>
<feature type="zinc finger region" description="RING-Gid-type" evidence="6">
    <location>
        <begin position="360"/>
        <end position="402"/>
    </location>
</feature>
<keyword evidence="10" id="KW-1185">Reference proteome</keyword>
<sequence>MDALLSEHKRLSTKQKQTTLKTLQHLDNVIKQLEQAKSLMLVDPNPGAGSDAMMMETSDSATPTPTLTTTNAAPVPSESREQIVKSFVFKAKSVKEACDKVTEEHRDMHATVSRFGKTIDKAFVTDIDKFANPAAFEGAQAALLNEVIAKHLLRQGHFAAAETFIRESGLTLEQPQLGPFIEMYNIMEAFKQQDLAPALRWASENRQALERIGSSLEFKLHKLEFLRRLQIDRRDALQYARVQFVPFSHSHLNEVQRLMGCLLYYGRAPPTPYMELVDSIHWTEIAHAFTRDCCAMLGMTYDSPLFVSFLAGCAALPTLLKMASVMQGRGASSTLWTSKDELPVEIELGKDSQFHSVFACPVSREQASPENPPMMMKCGHVVCKLSLERLSKNGGRFKCPYCPVEQTPADAHIVHF</sequence>
<dbReference type="FunCoup" id="A0A0D2WQV5">
    <property type="interactions" value="322"/>
</dbReference>
<dbReference type="InterPro" id="IPR044063">
    <property type="entry name" value="ZF_RING_GID"/>
</dbReference>
<dbReference type="OrthoDB" id="1933281at2759"/>
<dbReference type="GO" id="GO:0005737">
    <property type="term" value="C:cytoplasm"/>
    <property type="evidence" value="ECO:0007669"/>
    <property type="project" value="UniProtKB-SubCell"/>
</dbReference>
<keyword evidence="3" id="KW-0479">Metal-binding</keyword>
<keyword evidence="2" id="KW-0963">Cytoplasm</keyword>
<comment type="subcellular location">
    <subcellularLocation>
        <location evidence="1">Cytoplasm</location>
    </subcellularLocation>
</comment>
<evidence type="ECO:0000256" key="2">
    <source>
        <dbReference type="ARBA" id="ARBA00022490"/>
    </source>
</evidence>
<gene>
    <name evidence="9" type="ORF">CAOG_004251</name>
</gene>
<dbReference type="RefSeq" id="XP_004348076.1">
    <property type="nucleotide sequence ID" value="XM_004348026.2"/>
</dbReference>
<dbReference type="SMART" id="SM00184">
    <property type="entry name" value="RING"/>
    <property type="match status" value="1"/>
</dbReference>
<evidence type="ECO:0000313" key="10">
    <source>
        <dbReference type="Proteomes" id="UP000008743"/>
    </source>
</evidence>
<dbReference type="SMART" id="SM00757">
    <property type="entry name" value="CRA"/>
    <property type="match status" value="1"/>
</dbReference>
<dbReference type="InParanoid" id="A0A0D2WQV5"/>
<keyword evidence="4 6" id="KW-0863">Zinc-finger</keyword>
<evidence type="ECO:0000256" key="1">
    <source>
        <dbReference type="ARBA" id="ARBA00004496"/>
    </source>
</evidence>
<dbReference type="InterPro" id="IPR013083">
    <property type="entry name" value="Znf_RING/FYVE/PHD"/>
</dbReference>
<dbReference type="InterPro" id="IPR037683">
    <property type="entry name" value="Rmd5_dRing"/>
</dbReference>
<dbReference type="InterPro" id="IPR024964">
    <property type="entry name" value="CTLH/CRA"/>
</dbReference>
<dbReference type="SMART" id="SM00667">
    <property type="entry name" value="LisH"/>
    <property type="match status" value="1"/>
</dbReference>
<dbReference type="SMART" id="SM00668">
    <property type="entry name" value="CTLH"/>
    <property type="match status" value="1"/>
</dbReference>
<dbReference type="PANTHER" id="PTHR12170">
    <property type="entry name" value="MACROPHAGE ERYTHROBLAST ATTACHER-RELATED"/>
    <property type="match status" value="1"/>
</dbReference>
<dbReference type="Pfam" id="PF13445">
    <property type="entry name" value="zf-RING_UBOX"/>
    <property type="match status" value="1"/>
</dbReference>
<feature type="domain" description="RING-Gid-type" evidence="8">
    <location>
        <begin position="360"/>
        <end position="402"/>
    </location>
</feature>
<dbReference type="PROSITE" id="PS50896">
    <property type="entry name" value="LISH"/>
    <property type="match status" value="1"/>
</dbReference>
<dbReference type="FunFam" id="3.30.40.10:FF:000143">
    <property type="entry name" value="Regulator of gluconeogenesis Rmd5"/>
    <property type="match status" value="1"/>
</dbReference>
<dbReference type="PhylomeDB" id="A0A0D2WQV5"/>
<dbReference type="Proteomes" id="UP000008743">
    <property type="component" value="Unassembled WGS sequence"/>
</dbReference>
<dbReference type="InterPro" id="IPR001841">
    <property type="entry name" value="Znf_RING"/>
</dbReference>
<dbReference type="Pfam" id="PF10607">
    <property type="entry name" value="CTLH"/>
    <property type="match status" value="1"/>
</dbReference>
<dbReference type="PANTHER" id="PTHR12170:SF3">
    <property type="entry name" value="GH10162P"/>
    <property type="match status" value="1"/>
</dbReference>
<name>A0A0D2WQV5_CAPO3</name>
<dbReference type="Gene3D" id="3.30.40.10">
    <property type="entry name" value="Zinc/RING finger domain, C3HC4 (zinc finger)"/>
    <property type="match status" value="1"/>
</dbReference>
<dbReference type="InterPro" id="IPR013144">
    <property type="entry name" value="CRA_dom"/>
</dbReference>
<dbReference type="PROSITE" id="PS51867">
    <property type="entry name" value="ZF_RING_GID"/>
    <property type="match status" value="1"/>
</dbReference>
<dbReference type="eggNOG" id="KOG2817">
    <property type="taxonomic scope" value="Eukaryota"/>
</dbReference>